<dbReference type="KEGG" id="bko:CKF48_14105"/>
<keyword evidence="7" id="KW-1185">Reference proteome</keyword>
<dbReference type="AlphaFoldDB" id="A0A248TJU6"/>
<evidence type="ECO:0000256" key="3">
    <source>
        <dbReference type="PROSITE-ProRule" id="PRU10007"/>
    </source>
</evidence>
<dbReference type="Gene3D" id="3.40.605.10">
    <property type="entry name" value="Aldehyde Dehydrogenase, Chain A, domain 1"/>
    <property type="match status" value="1"/>
</dbReference>
<dbReference type="FunFam" id="3.40.309.10:FF:000012">
    <property type="entry name" value="Betaine aldehyde dehydrogenase"/>
    <property type="match status" value="1"/>
</dbReference>
<reference evidence="6 7" key="1">
    <citation type="submission" date="2017-08" db="EMBL/GenBank/DDBJ databases">
        <title>Complete Genome Sequence of Bacillus kochii Oregon-R-modENCODE STRAIN BDGP4, isolated from Drosophila melanogaster gut.</title>
        <authorList>
            <person name="Wan K.H."/>
            <person name="Yu C."/>
            <person name="Park S."/>
            <person name="Hammonds A.S."/>
            <person name="Booth B.W."/>
            <person name="Celniker S.E."/>
        </authorList>
    </citation>
    <scope>NUCLEOTIDE SEQUENCE [LARGE SCALE GENOMIC DNA]</scope>
    <source>
        <strain evidence="6 7">BDGP4</strain>
    </source>
</reference>
<dbReference type="GO" id="GO:0016620">
    <property type="term" value="F:oxidoreductase activity, acting on the aldehyde or oxo group of donors, NAD or NADP as acceptor"/>
    <property type="evidence" value="ECO:0007669"/>
    <property type="project" value="InterPro"/>
</dbReference>
<dbReference type="PANTHER" id="PTHR11699">
    <property type="entry name" value="ALDEHYDE DEHYDROGENASE-RELATED"/>
    <property type="match status" value="1"/>
</dbReference>
<evidence type="ECO:0000313" key="6">
    <source>
        <dbReference type="EMBL" id="ASV68360.1"/>
    </source>
</evidence>
<dbReference type="Pfam" id="PF00171">
    <property type="entry name" value="Aldedh"/>
    <property type="match status" value="1"/>
</dbReference>
<dbReference type="Proteomes" id="UP000215137">
    <property type="component" value="Chromosome"/>
</dbReference>
<dbReference type="SUPFAM" id="SSF53720">
    <property type="entry name" value="ALDH-like"/>
    <property type="match status" value="1"/>
</dbReference>
<proteinExistence type="inferred from homology"/>
<accession>A0A248TJU6</accession>
<dbReference type="EMBL" id="CP022983">
    <property type="protein sequence ID" value="ASV68360.1"/>
    <property type="molecule type" value="Genomic_DNA"/>
</dbReference>
<evidence type="ECO:0000256" key="1">
    <source>
        <dbReference type="ARBA" id="ARBA00009986"/>
    </source>
</evidence>
<evidence type="ECO:0000313" key="7">
    <source>
        <dbReference type="Proteomes" id="UP000215137"/>
    </source>
</evidence>
<dbReference type="PROSITE" id="PS00687">
    <property type="entry name" value="ALDEHYDE_DEHYDR_GLU"/>
    <property type="match status" value="1"/>
</dbReference>
<gene>
    <name evidence="6" type="ORF">CKF48_14105</name>
</gene>
<evidence type="ECO:0000259" key="5">
    <source>
        <dbReference type="Pfam" id="PF00171"/>
    </source>
</evidence>
<dbReference type="OrthoDB" id="9762913at2"/>
<dbReference type="RefSeq" id="WP_095371930.1">
    <property type="nucleotide sequence ID" value="NZ_CP022983.1"/>
</dbReference>
<evidence type="ECO:0000256" key="2">
    <source>
        <dbReference type="ARBA" id="ARBA00023002"/>
    </source>
</evidence>
<keyword evidence="2 4" id="KW-0560">Oxidoreductase</keyword>
<name>A0A248TJU6_9BACI</name>
<dbReference type="InterPro" id="IPR015590">
    <property type="entry name" value="Aldehyde_DH_dom"/>
</dbReference>
<feature type="domain" description="Aldehyde dehydrogenase" evidence="5">
    <location>
        <begin position="23"/>
        <end position="477"/>
    </location>
</feature>
<dbReference type="InterPro" id="IPR029510">
    <property type="entry name" value="Ald_DH_CS_GLU"/>
</dbReference>
<organism evidence="6 7">
    <name type="scientific">Cytobacillus kochii</name>
    <dbReference type="NCBI Taxonomy" id="859143"/>
    <lineage>
        <taxon>Bacteria</taxon>
        <taxon>Bacillati</taxon>
        <taxon>Bacillota</taxon>
        <taxon>Bacilli</taxon>
        <taxon>Bacillales</taxon>
        <taxon>Bacillaceae</taxon>
        <taxon>Cytobacillus</taxon>
    </lineage>
</organism>
<dbReference type="InterPro" id="IPR016163">
    <property type="entry name" value="Ald_DH_C"/>
</dbReference>
<dbReference type="Gene3D" id="3.40.309.10">
    <property type="entry name" value="Aldehyde Dehydrogenase, Chain A, domain 2"/>
    <property type="match status" value="1"/>
</dbReference>
<protein>
    <submittedName>
        <fullName evidence="6">Aldehyde dehydrogenase</fullName>
    </submittedName>
</protein>
<dbReference type="InterPro" id="IPR016161">
    <property type="entry name" value="Ald_DH/histidinol_DH"/>
</dbReference>
<sequence length="490" mass="53198">MQTINEIEHYLNVINGKQLPATQGKQLTSINPANGKVWATIPCSTEEDIDLAIKHAKQAVPAWSQLSAMERAKYLREIALQVEKYGEELAMLETKDNGWVYRETLHGLIPSLVSIWLDAAGAASHVNKGETVQLDEETIGYTLREPLGIVVGILPWNAPLFTFTIKAAYALAAGNAVIIKPSEHASVSSLKYTELLNQILPPGILNVISGDGSTGSYLVGHRDVDRVTLTGSGQTARAITKKLAQSPKPVTFELGGKSPNIVFADADVKKAAEGVTLNGIFTGNAGQICVGGSRILVQKDILPDFLPLMKKSIEESIHFGDPMNLATSMGPIANNVQYKKVCDFIELGKQEGGEVIFGGNYGGESFFDDQADLQKGYWVEPTLLLVKDSSLRICQEEVFGPVSVVLPFDNEEDALRLANDTSFGLGAGIWTNNLGRAHRMMKKIDSGNVWVNTYRRVGPELPFGGFKESGFGKDSLLENTREKACVIHIG</sequence>
<dbReference type="InterPro" id="IPR016162">
    <property type="entry name" value="Ald_DH_N"/>
</dbReference>
<feature type="active site" evidence="3">
    <location>
        <position position="253"/>
    </location>
</feature>
<dbReference type="FunFam" id="3.40.605.10:FF:000007">
    <property type="entry name" value="NAD/NADP-dependent betaine aldehyde dehydrogenase"/>
    <property type="match status" value="1"/>
</dbReference>
<evidence type="ECO:0000256" key="4">
    <source>
        <dbReference type="RuleBase" id="RU003345"/>
    </source>
</evidence>
<comment type="similarity">
    <text evidence="1 4">Belongs to the aldehyde dehydrogenase family.</text>
</comment>